<keyword evidence="1" id="KW-0560">Oxidoreductase</keyword>
<dbReference type="AlphaFoldDB" id="A0A645CL02"/>
<gene>
    <name evidence="1" type="primary">gcvPA_16</name>
    <name evidence="1" type="ORF">SDC9_124621</name>
</gene>
<comment type="caution">
    <text evidence="1">The sequence shown here is derived from an EMBL/GenBank/DDBJ whole genome shotgun (WGS) entry which is preliminary data.</text>
</comment>
<proteinExistence type="predicted"/>
<dbReference type="PANTHER" id="PTHR42806">
    <property type="entry name" value="GLYCINE CLEAVAGE SYSTEM P-PROTEIN"/>
    <property type="match status" value="1"/>
</dbReference>
<dbReference type="EC" id="1.4.4.2" evidence="1"/>
<evidence type="ECO:0000313" key="1">
    <source>
        <dbReference type="EMBL" id="MPM77614.1"/>
    </source>
</evidence>
<dbReference type="InterPro" id="IPR015424">
    <property type="entry name" value="PyrdxlP-dep_Trfase"/>
</dbReference>
<dbReference type="InterPro" id="IPR023010">
    <property type="entry name" value="GcvPA"/>
</dbReference>
<accession>A0A645CL02</accession>
<dbReference type="InterPro" id="IPR015422">
    <property type="entry name" value="PyrdxlP-dep_Trfase_small"/>
</dbReference>
<dbReference type="SUPFAM" id="SSF53383">
    <property type="entry name" value="PLP-dependent transferases"/>
    <property type="match status" value="1"/>
</dbReference>
<name>A0A645CL02_9ZZZZ</name>
<dbReference type="EMBL" id="VSSQ01028063">
    <property type="protein sequence ID" value="MPM77614.1"/>
    <property type="molecule type" value="Genomic_DNA"/>
</dbReference>
<sequence>MAIMGKKGYEEVAMQNMQKSHYAAKKINEVGKFQPLFKGRFFNEFVVKSPIEIDELNKKLLENNILGGYDLGKDYPELAGCTMICVTEKRSVDEIDKLMRVMEEM</sequence>
<dbReference type="GO" id="GO:0004375">
    <property type="term" value="F:glycine dehydrogenase (decarboxylating) activity"/>
    <property type="evidence" value="ECO:0007669"/>
    <property type="project" value="UniProtKB-EC"/>
</dbReference>
<organism evidence="1">
    <name type="scientific">bioreactor metagenome</name>
    <dbReference type="NCBI Taxonomy" id="1076179"/>
    <lineage>
        <taxon>unclassified sequences</taxon>
        <taxon>metagenomes</taxon>
        <taxon>ecological metagenomes</taxon>
    </lineage>
</organism>
<protein>
    <submittedName>
        <fullName evidence="1">Putative glycine dehydrogenase (Decarboxylating) subunit 1</fullName>
        <ecNumber evidence="1">1.4.4.2</ecNumber>
    </submittedName>
</protein>
<dbReference type="Gene3D" id="3.90.1150.10">
    <property type="entry name" value="Aspartate Aminotransferase, domain 1"/>
    <property type="match status" value="1"/>
</dbReference>
<dbReference type="PANTHER" id="PTHR42806:SF1">
    <property type="entry name" value="GLYCINE DEHYDROGENASE (DECARBOXYLATING)"/>
    <property type="match status" value="1"/>
</dbReference>
<dbReference type="GO" id="GO:0009116">
    <property type="term" value="P:nucleoside metabolic process"/>
    <property type="evidence" value="ECO:0007669"/>
    <property type="project" value="InterPro"/>
</dbReference>
<reference evidence="1" key="1">
    <citation type="submission" date="2019-08" db="EMBL/GenBank/DDBJ databases">
        <authorList>
            <person name="Kucharzyk K."/>
            <person name="Murdoch R.W."/>
            <person name="Higgins S."/>
            <person name="Loffler F."/>
        </authorList>
    </citation>
    <scope>NUCLEOTIDE SEQUENCE</scope>
</reference>